<reference evidence="1" key="1">
    <citation type="journal article" date="2022" name="Res Sq">
        <title>Evolution of multicellular longitudinally dividing oral cavity symbionts (Neisseriaceae).</title>
        <authorList>
            <person name="Nyongesa S."/>
            <person name="Weber P."/>
            <person name="Bernet E."/>
            <person name="Pullido F."/>
            <person name="Nieckarz M."/>
            <person name="Delaby M."/>
            <person name="Nieves C."/>
            <person name="Viehboeck T."/>
            <person name="Krause N."/>
            <person name="Rivera-Millot A."/>
            <person name="Nakamura A."/>
            <person name="Vischer N."/>
            <person name="VanNieuwenhze M."/>
            <person name="Brun Y."/>
            <person name="Cava F."/>
            <person name="Bulgheresi S."/>
            <person name="Veyrier F."/>
        </authorList>
    </citation>
    <scope>NUCLEOTIDE SEQUENCE</scope>
    <source>
        <strain evidence="1">17694</strain>
    </source>
</reference>
<accession>A0A8T9MV97</accession>
<dbReference type="KEGG" id="ckh:LVJ77_11630"/>
<name>A0A8T9MV97_9NEIS</name>
<gene>
    <name evidence="1" type="ORF">LVJ77_11630</name>
</gene>
<proteinExistence type="predicted"/>
<organism evidence="1 2">
    <name type="scientific">Conchiformibius kuhniae</name>
    <dbReference type="NCBI Taxonomy" id="211502"/>
    <lineage>
        <taxon>Bacteria</taxon>
        <taxon>Pseudomonadati</taxon>
        <taxon>Pseudomonadota</taxon>
        <taxon>Betaproteobacteria</taxon>
        <taxon>Neisseriales</taxon>
        <taxon>Neisseriaceae</taxon>
        <taxon>Conchiformibius</taxon>
    </lineage>
</organism>
<evidence type="ECO:0000313" key="1">
    <source>
        <dbReference type="EMBL" id="UOP04785.1"/>
    </source>
</evidence>
<dbReference type="EMBL" id="CP091521">
    <property type="protein sequence ID" value="UOP04785.1"/>
    <property type="molecule type" value="Genomic_DNA"/>
</dbReference>
<dbReference type="RefSeq" id="WP_211224360.1">
    <property type="nucleotide sequence ID" value="NZ_CP091521.1"/>
</dbReference>
<keyword evidence="2" id="KW-1185">Reference proteome</keyword>
<reference evidence="1" key="2">
    <citation type="submission" date="2024-09" db="EMBL/GenBank/DDBJ databases">
        <authorList>
            <person name="Veyrier F.J."/>
        </authorList>
    </citation>
    <scope>NUCLEOTIDE SEQUENCE</scope>
    <source>
        <strain evidence="1">17694</strain>
    </source>
</reference>
<protein>
    <submittedName>
        <fullName evidence="1">Uncharacterized protein</fullName>
    </submittedName>
</protein>
<dbReference type="Proteomes" id="UP000831534">
    <property type="component" value="Chromosome"/>
</dbReference>
<evidence type="ECO:0000313" key="2">
    <source>
        <dbReference type="Proteomes" id="UP000831534"/>
    </source>
</evidence>
<sequence length="50" mass="5483">MAKHRLPKIGQRIPACAGMTAHFLSGFVGILETPAPARSDKQFVAPFDFR</sequence>
<dbReference type="AlphaFoldDB" id="A0A8T9MV97"/>